<feature type="domain" description="SMP-30/Gluconolactonase/LRE-like region" evidence="2">
    <location>
        <begin position="43"/>
        <end position="279"/>
    </location>
</feature>
<evidence type="ECO:0000313" key="4">
    <source>
        <dbReference type="Proteomes" id="UP001597277"/>
    </source>
</evidence>
<evidence type="ECO:0000259" key="2">
    <source>
        <dbReference type="Pfam" id="PF08450"/>
    </source>
</evidence>
<dbReference type="PANTHER" id="PTHR10907:SF47">
    <property type="entry name" value="REGUCALCIN"/>
    <property type="match status" value="1"/>
</dbReference>
<gene>
    <name evidence="3" type="ORF">ACFSE6_00290</name>
</gene>
<dbReference type="InterPro" id="IPR013658">
    <property type="entry name" value="SGL"/>
</dbReference>
<reference evidence="4" key="1">
    <citation type="journal article" date="2019" name="Int. J. Syst. Evol. Microbiol.">
        <title>The Global Catalogue of Microorganisms (GCM) 10K type strain sequencing project: providing services to taxonomists for standard genome sequencing and annotation.</title>
        <authorList>
            <consortium name="The Broad Institute Genomics Platform"/>
            <consortium name="The Broad Institute Genome Sequencing Center for Infectious Disease"/>
            <person name="Wu L."/>
            <person name="Ma J."/>
        </authorList>
    </citation>
    <scope>NUCLEOTIDE SEQUENCE [LARGE SCALE GENOMIC DNA]</scope>
    <source>
        <strain evidence="4">JCM 17130</strain>
    </source>
</reference>
<keyword evidence="3" id="KW-0378">Hydrolase</keyword>
<dbReference type="Proteomes" id="UP001597277">
    <property type="component" value="Unassembled WGS sequence"/>
</dbReference>
<dbReference type="InterPro" id="IPR011042">
    <property type="entry name" value="6-blade_b-propeller_TolB-like"/>
</dbReference>
<dbReference type="EC" id="3.1.1.99" evidence="3"/>
<evidence type="ECO:0000256" key="1">
    <source>
        <dbReference type="ARBA" id="ARBA00008853"/>
    </source>
</evidence>
<proteinExistence type="inferred from homology"/>
<protein>
    <submittedName>
        <fullName evidence="3">SMP-30/gluconolactonase/LRE family protein</fullName>
        <ecNumber evidence="3">3.1.1.99</ecNumber>
    </submittedName>
</protein>
<dbReference type="GO" id="GO:0016787">
    <property type="term" value="F:hydrolase activity"/>
    <property type="evidence" value="ECO:0007669"/>
    <property type="project" value="UniProtKB-KW"/>
</dbReference>
<dbReference type="InterPro" id="IPR005511">
    <property type="entry name" value="SMP-30"/>
</dbReference>
<dbReference type="PRINTS" id="PR01790">
    <property type="entry name" value="SMP30FAMILY"/>
</dbReference>
<sequence length="311" mass="32440">MSLGWCCGSPRTTRSIARRRSGWSTVAGSESQCWIGDPSVGHGEGGWWDSGIGVLRHVDMHVGDIVTVTDAGADRTPVSDVAALIRARRSGGYVVAVRDGFRLLDEDWRLECEVPVFHDPGMRMNEGGVDPSGRLYCGSMAYDASTGAGTLYRLDPDLAVHVALENVSIPNGLVWTDDGHTALHADTLGGQIRAYDFDLDTGLFGASRVHVAVPADHGGPDGMALDAEGGLWVAMWGGAAVHRYAPDGSIAQVIDLPVTNPTSCAFGGADGTTLFVTTSKEGVDIGAEPLAGRVCAVDVGVPGADVHAFAG</sequence>
<dbReference type="SUPFAM" id="SSF63829">
    <property type="entry name" value="Calcium-dependent phosphotriesterase"/>
    <property type="match status" value="1"/>
</dbReference>
<dbReference type="Gene3D" id="2.120.10.30">
    <property type="entry name" value="TolB, C-terminal domain"/>
    <property type="match status" value="1"/>
</dbReference>
<evidence type="ECO:0000313" key="3">
    <source>
        <dbReference type="EMBL" id="MFD1716259.1"/>
    </source>
</evidence>
<accession>A0ABW4KZW5</accession>
<dbReference type="EMBL" id="JBHUEE010000001">
    <property type="protein sequence ID" value="MFD1716259.1"/>
    <property type="molecule type" value="Genomic_DNA"/>
</dbReference>
<keyword evidence="4" id="KW-1185">Reference proteome</keyword>
<comment type="caution">
    <text evidence="3">The sequence shown here is derived from an EMBL/GenBank/DDBJ whole genome shotgun (WGS) entry which is preliminary data.</text>
</comment>
<organism evidence="3 4">
    <name type="scientific">Georgenia deserti</name>
    <dbReference type="NCBI Taxonomy" id="2093781"/>
    <lineage>
        <taxon>Bacteria</taxon>
        <taxon>Bacillati</taxon>
        <taxon>Actinomycetota</taxon>
        <taxon>Actinomycetes</taxon>
        <taxon>Micrococcales</taxon>
        <taxon>Bogoriellaceae</taxon>
        <taxon>Georgenia</taxon>
    </lineage>
</organism>
<dbReference type="PANTHER" id="PTHR10907">
    <property type="entry name" value="REGUCALCIN"/>
    <property type="match status" value="1"/>
</dbReference>
<dbReference type="Pfam" id="PF08450">
    <property type="entry name" value="SGL"/>
    <property type="match status" value="1"/>
</dbReference>
<name>A0ABW4KZW5_9MICO</name>
<comment type="similarity">
    <text evidence="1">Belongs to the SMP-30/CGR1 family.</text>
</comment>